<dbReference type="AlphaFoldDB" id="J3YR02"/>
<dbReference type="KEGG" id="crv:A357_0207"/>
<dbReference type="Gene3D" id="1.10.40.30">
    <property type="entry name" value="Fumarase/aspartase (C-terminal domain)"/>
    <property type="match status" value="1"/>
</dbReference>
<evidence type="ECO:0000313" key="1">
    <source>
        <dbReference type="EMBL" id="AFP84403.1"/>
    </source>
</evidence>
<organism evidence="1 2">
    <name type="scientific">Candidatus Carsonella ruddii PC isolate NHV</name>
    <dbReference type="NCBI Taxonomy" id="1202540"/>
    <lineage>
        <taxon>Bacteria</taxon>
        <taxon>Pseudomonadati</taxon>
        <taxon>Pseudomonadota</taxon>
        <taxon>Gammaproteobacteria</taxon>
        <taxon>Oceanospirillales</taxon>
        <taxon>Halomonadaceae</taxon>
        <taxon>Zymobacter group</taxon>
        <taxon>Candidatus Carsonella</taxon>
    </lineage>
</organism>
<dbReference type="EMBL" id="CP003545">
    <property type="protein sequence ID" value="AFP84403.1"/>
    <property type="molecule type" value="Genomic_DNA"/>
</dbReference>
<protein>
    <submittedName>
        <fullName evidence="1">Putative argininosuccinate lyase</fullName>
    </submittedName>
</protein>
<dbReference type="STRING" id="1202540.A357_0207"/>
<sequence>MKNFFKKKIIVKKGIDFFLIYYKLKYFYAKIKCLFYLNIINKIQKKKFLNLIINNKKKKIKNKILNKTFCFNKEIIFNLFLLDEIEKINILIIFIRKILINLSELEYKTIFYKNEIKKFTTLGYLYLYWNNLLNIDHELLFNFKFKNSILSNNIFNFIKNGKNKILNIMKNLLKFKKIDENTLNENQNNNLSLVFFLISINNHLNIFFDSINSLFLNYKNAIYLNYTFNFNFFLNSFKNNYFKIVKNLENLISINNNKNIENIFLESIYFIKINLNYFRKIISLIKINKKKIYLINFKKEKIFKNIKKYLIFKKINFSDCNIIIKKIYDYIKTKNISIYNITLYELNKINKIFKKDFFYKISFEYKFKKNNFLGSDNYQQILKSIQRAKYLFNKFLIRFKI</sequence>
<dbReference type="Proteomes" id="UP000003935">
    <property type="component" value="Chromosome"/>
</dbReference>
<gene>
    <name evidence="1" type="primary">argH</name>
    <name evidence="1" type="ORF">A357_0207</name>
</gene>
<dbReference type="RefSeq" id="WP_014887702.1">
    <property type="nucleotide sequence ID" value="NC_018418.1"/>
</dbReference>
<evidence type="ECO:0000313" key="2">
    <source>
        <dbReference type="Proteomes" id="UP000003935"/>
    </source>
</evidence>
<name>J3YR02_CARRU</name>
<dbReference type="OrthoDB" id="9769623at2"/>
<dbReference type="HOGENOM" id="CLU_686403_0_0_6"/>
<accession>J3YR02</accession>
<dbReference type="Gene3D" id="1.20.200.10">
    <property type="entry name" value="Fumarase/aspartase (Central domain)"/>
    <property type="match status" value="1"/>
</dbReference>
<dbReference type="PATRIC" id="fig|1202540.3.peg.174"/>
<reference evidence="1 2" key="1">
    <citation type="journal article" date="2012" name="Mol. Biol. Evol.">
        <title>Genome reduction and co-evolution between the primary and secondary bacterial symbionts of psyllids.</title>
        <authorList>
            <person name="Sloan D.B."/>
            <person name="Moran N.A."/>
        </authorList>
    </citation>
    <scope>NUCLEOTIDE SEQUENCE [LARGE SCALE GENOMIC DNA]</scope>
    <source>
        <strain evidence="1 2">PC</strain>
    </source>
</reference>
<proteinExistence type="predicted"/>
<dbReference type="GO" id="GO:0016829">
    <property type="term" value="F:lyase activity"/>
    <property type="evidence" value="ECO:0007669"/>
    <property type="project" value="UniProtKB-KW"/>
</dbReference>
<keyword evidence="1" id="KW-0456">Lyase</keyword>